<feature type="compositionally biased region" description="Low complexity" evidence="1">
    <location>
        <begin position="476"/>
        <end position="485"/>
    </location>
</feature>
<dbReference type="GO" id="GO:0003723">
    <property type="term" value="F:RNA binding"/>
    <property type="evidence" value="ECO:0007669"/>
    <property type="project" value="TreeGrafter"/>
</dbReference>
<dbReference type="Proteomes" id="UP000518752">
    <property type="component" value="Unassembled WGS sequence"/>
</dbReference>
<keyword evidence="4" id="KW-1185">Reference proteome</keyword>
<feature type="region of interest" description="Disordered" evidence="1">
    <location>
        <begin position="466"/>
        <end position="503"/>
    </location>
</feature>
<evidence type="ECO:0000256" key="1">
    <source>
        <dbReference type="SAM" id="MobiDB-lite"/>
    </source>
</evidence>
<dbReference type="GO" id="GO:0005524">
    <property type="term" value="F:ATP binding"/>
    <property type="evidence" value="ECO:0007669"/>
    <property type="project" value="InterPro"/>
</dbReference>
<dbReference type="SUPFAM" id="SSF52540">
    <property type="entry name" value="P-loop containing nucleoside triphosphate hydrolases"/>
    <property type="match status" value="1"/>
</dbReference>
<dbReference type="PANTHER" id="PTHR23077">
    <property type="entry name" value="AAA-FAMILY ATPASE"/>
    <property type="match status" value="1"/>
</dbReference>
<dbReference type="Gene3D" id="3.40.50.300">
    <property type="entry name" value="P-loop containing nucleotide triphosphate hydrolases"/>
    <property type="match status" value="1"/>
</dbReference>
<comment type="caution">
    <text evidence="3">The sequence shown here is derived from an EMBL/GenBank/DDBJ whole genome shotgun (WGS) entry which is preliminary data.</text>
</comment>
<evidence type="ECO:0000259" key="2">
    <source>
        <dbReference type="SMART" id="SM00382"/>
    </source>
</evidence>
<dbReference type="GO" id="GO:0016887">
    <property type="term" value="F:ATP hydrolysis activity"/>
    <property type="evidence" value="ECO:0007669"/>
    <property type="project" value="InterPro"/>
</dbReference>
<dbReference type="Pfam" id="PF00004">
    <property type="entry name" value="AAA"/>
    <property type="match status" value="1"/>
</dbReference>
<dbReference type="InterPro" id="IPR050168">
    <property type="entry name" value="AAA_ATPase_domain"/>
</dbReference>
<dbReference type="GO" id="GO:1990275">
    <property type="term" value="F:preribosome binding"/>
    <property type="evidence" value="ECO:0007669"/>
    <property type="project" value="TreeGrafter"/>
</dbReference>
<dbReference type="AlphaFoldDB" id="A0A8H5HWA0"/>
<accession>A0A8H5HWA0</accession>
<dbReference type="PANTHER" id="PTHR23077:SF132">
    <property type="entry name" value="ATP-DEPENDENT ZN PROTEASE"/>
    <property type="match status" value="1"/>
</dbReference>
<protein>
    <recommendedName>
        <fullName evidence="2">AAA+ ATPase domain-containing protein</fullName>
    </recommendedName>
</protein>
<dbReference type="InterPro" id="IPR027417">
    <property type="entry name" value="P-loop_NTPase"/>
</dbReference>
<dbReference type="GO" id="GO:0042254">
    <property type="term" value="P:ribosome biogenesis"/>
    <property type="evidence" value="ECO:0007669"/>
    <property type="project" value="TreeGrafter"/>
</dbReference>
<organism evidence="3 4">
    <name type="scientific">Collybiopsis confluens</name>
    <dbReference type="NCBI Taxonomy" id="2823264"/>
    <lineage>
        <taxon>Eukaryota</taxon>
        <taxon>Fungi</taxon>
        <taxon>Dikarya</taxon>
        <taxon>Basidiomycota</taxon>
        <taxon>Agaricomycotina</taxon>
        <taxon>Agaricomycetes</taxon>
        <taxon>Agaricomycetidae</taxon>
        <taxon>Agaricales</taxon>
        <taxon>Marasmiineae</taxon>
        <taxon>Omphalotaceae</taxon>
        <taxon>Collybiopsis</taxon>
    </lineage>
</organism>
<evidence type="ECO:0000313" key="4">
    <source>
        <dbReference type="Proteomes" id="UP000518752"/>
    </source>
</evidence>
<reference evidence="3 4" key="1">
    <citation type="journal article" date="2020" name="ISME J.">
        <title>Uncovering the hidden diversity of litter-decomposition mechanisms in mushroom-forming fungi.</title>
        <authorList>
            <person name="Floudas D."/>
            <person name="Bentzer J."/>
            <person name="Ahren D."/>
            <person name="Johansson T."/>
            <person name="Persson P."/>
            <person name="Tunlid A."/>
        </authorList>
    </citation>
    <scope>NUCLEOTIDE SEQUENCE [LARGE SCALE GENOMIC DNA]</scope>
    <source>
        <strain evidence="3 4">CBS 406.79</strain>
    </source>
</reference>
<gene>
    <name evidence="3" type="ORF">D9757_002633</name>
</gene>
<dbReference type="EMBL" id="JAACJN010000014">
    <property type="protein sequence ID" value="KAF5390598.1"/>
    <property type="molecule type" value="Genomic_DNA"/>
</dbReference>
<evidence type="ECO:0000313" key="3">
    <source>
        <dbReference type="EMBL" id="KAF5390598.1"/>
    </source>
</evidence>
<proteinExistence type="predicted"/>
<sequence length="598" mass="67544">MADSKQTGFVDDWDDVLAEIALKKESPNFHHKWIEQASAKHTDPLLMAFVLLCFYFAYLSNHSSSNEALRKLYPKHSLVTTDDFRLNILNYPGAQIVPLKDNPLVTSVGFSPLNRMSAPIPGMLTDRVIAGGFTLNWQAGERPSNYEQPLILSTEHPVHSPYCPGLMGFNTATFILHEGPEDPARQLLLAVGLWAEAIHNEVWVFNQGYWQKDPLLWESFQSADWKDVILKEDFKKAFQKDIFGFFESEELYKELGIPWKRGLIMHGPPGNGKTISLKAVMKTCDARGYPPLYVKSFQSYAGDEYSMKLVFGKARQLAPCVVILEDIDSLITDRNRSFFLNELDGLAGNDGLLVLATTNHFDRLDPGLSSRPSRFDRKYFFNDPDREERALYAVYWQKKLKDNKSIDFPDELVDEVAGATKQFSFAYLKEAFVSTLVTLAGLEDEDKPSFRTVLLKQIDALRKQLDTPKKVVPAPSRSTSGSSESRMNLVPHPRSHRERDSEVLSEAIRRQIPSQDGLSSRIFVPPPPPLLPPRAPPLHPTRLESEMNNLRSHIQIPGGFNSSQEDDFGHTFSYLPSQPNRSRGSVDNSLPGISGFWL</sequence>
<dbReference type="InterPro" id="IPR003593">
    <property type="entry name" value="AAA+_ATPase"/>
</dbReference>
<feature type="domain" description="AAA+ ATPase" evidence="2">
    <location>
        <begin position="259"/>
        <end position="385"/>
    </location>
</feature>
<name>A0A8H5HWA0_9AGAR</name>
<dbReference type="InterPro" id="IPR003959">
    <property type="entry name" value="ATPase_AAA_core"/>
</dbReference>
<dbReference type="GO" id="GO:0005634">
    <property type="term" value="C:nucleus"/>
    <property type="evidence" value="ECO:0007669"/>
    <property type="project" value="TreeGrafter"/>
</dbReference>
<dbReference type="OrthoDB" id="2115716at2759"/>
<dbReference type="SMART" id="SM00382">
    <property type="entry name" value="AAA"/>
    <property type="match status" value="1"/>
</dbReference>